<gene>
    <name evidence="1" type="ORF">AaE_005956</name>
</gene>
<feature type="non-terminal residue" evidence="1">
    <location>
        <position position="70"/>
    </location>
</feature>
<dbReference type="Proteomes" id="UP000469452">
    <property type="component" value="Unassembled WGS sequence"/>
</dbReference>
<name>A0A6A5AL03_APHAT</name>
<organism evidence="1 2">
    <name type="scientific">Aphanomyces astaci</name>
    <name type="common">Crayfish plague agent</name>
    <dbReference type="NCBI Taxonomy" id="112090"/>
    <lineage>
        <taxon>Eukaryota</taxon>
        <taxon>Sar</taxon>
        <taxon>Stramenopiles</taxon>
        <taxon>Oomycota</taxon>
        <taxon>Saprolegniomycetes</taxon>
        <taxon>Saprolegniales</taxon>
        <taxon>Verrucalvaceae</taxon>
        <taxon>Aphanomyces</taxon>
    </lineage>
</organism>
<evidence type="ECO:0000313" key="1">
    <source>
        <dbReference type="EMBL" id="KAF0752663.1"/>
    </source>
</evidence>
<protein>
    <submittedName>
        <fullName evidence="1">Uncharacterized protein</fullName>
    </submittedName>
</protein>
<dbReference type="EMBL" id="VJMI01011487">
    <property type="protein sequence ID" value="KAF0752663.1"/>
    <property type="molecule type" value="Genomic_DNA"/>
</dbReference>
<comment type="caution">
    <text evidence="1">The sequence shown here is derived from an EMBL/GenBank/DDBJ whole genome shotgun (WGS) entry which is preliminary data.</text>
</comment>
<evidence type="ECO:0000313" key="2">
    <source>
        <dbReference type="Proteomes" id="UP000469452"/>
    </source>
</evidence>
<dbReference type="VEuPathDB" id="FungiDB:H257_17034"/>
<dbReference type="AlphaFoldDB" id="A0A6A5AL03"/>
<accession>A0A6A5AL03</accession>
<reference evidence="1 2" key="1">
    <citation type="submission" date="2019-06" db="EMBL/GenBank/DDBJ databases">
        <title>Genomics analysis of Aphanomyces spp. identifies a new class of oomycete effector associated with host adaptation.</title>
        <authorList>
            <person name="Gaulin E."/>
        </authorList>
    </citation>
    <scope>NUCLEOTIDE SEQUENCE [LARGE SCALE GENOMIC DNA]</scope>
    <source>
        <strain evidence="1 2">E</strain>
    </source>
</reference>
<sequence>MAPWCMVQVSGNKWSTAINATVASAVLMQGSPGPGDHPPRELDDELRIRELLPTTFLNKRASYSLAMGVL</sequence>
<proteinExistence type="predicted"/>